<evidence type="ECO:0000313" key="2">
    <source>
        <dbReference type="EMBL" id="JAH43092.1"/>
    </source>
</evidence>
<evidence type="ECO:0000256" key="1">
    <source>
        <dbReference type="SAM" id="MobiDB-lite"/>
    </source>
</evidence>
<feature type="compositionally biased region" description="Basic and acidic residues" evidence="1">
    <location>
        <begin position="1"/>
        <end position="11"/>
    </location>
</feature>
<reference evidence="2" key="1">
    <citation type="submission" date="2014-11" db="EMBL/GenBank/DDBJ databases">
        <authorList>
            <person name="Amaro Gonzalez C."/>
        </authorList>
    </citation>
    <scope>NUCLEOTIDE SEQUENCE</scope>
</reference>
<dbReference type="EMBL" id="GBXM01065485">
    <property type="protein sequence ID" value="JAH43092.1"/>
    <property type="molecule type" value="Transcribed_RNA"/>
</dbReference>
<reference evidence="2" key="2">
    <citation type="journal article" date="2015" name="Fish Shellfish Immunol.">
        <title>Early steps in the European eel (Anguilla anguilla)-Vibrio vulnificus interaction in the gills: Role of the RtxA13 toxin.</title>
        <authorList>
            <person name="Callol A."/>
            <person name="Pajuelo D."/>
            <person name="Ebbesson L."/>
            <person name="Teles M."/>
            <person name="MacKenzie S."/>
            <person name="Amaro C."/>
        </authorList>
    </citation>
    <scope>NUCLEOTIDE SEQUENCE</scope>
</reference>
<feature type="region of interest" description="Disordered" evidence="1">
    <location>
        <begin position="1"/>
        <end position="28"/>
    </location>
</feature>
<name>A0A0E9SPB6_ANGAN</name>
<sequence length="28" mass="3176">MPHNATPKDKLASFPLMRHKQNGSINQN</sequence>
<dbReference type="AlphaFoldDB" id="A0A0E9SPB6"/>
<protein>
    <submittedName>
        <fullName evidence="2">Uncharacterized protein</fullName>
    </submittedName>
</protein>
<accession>A0A0E9SPB6</accession>
<organism evidence="2">
    <name type="scientific">Anguilla anguilla</name>
    <name type="common">European freshwater eel</name>
    <name type="synonym">Muraena anguilla</name>
    <dbReference type="NCBI Taxonomy" id="7936"/>
    <lineage>
        <taxon>Eukaryota</taxon>
        <taxon>Metazoa</taxon>
        <taxon>Chordata</taxon>
        <taxon>Craniata</taxon>
        <taxon>Vertebrata</taxon>
        <taxon>Euteleostomi</taxon>
        <taxon>Actinopterygii</taxon>
        <taxon>Neopterygii</taxon>
        <taxon>Teleostei</taxon>
        <taxon>Anguilliformes</taxon>
        <taxon>Anguillidae</taxon>
        <taxon>Anguilla</taxon>
    </lineage>
</organism>
<proteinExistence type="predicted"/>